<sequence length="1071" mass="114670">MSPEVFERLVLEYMWSVEAARDVHVYGRRGQKQYGLDIVGEDRGRRRFVCQVRRLQAITPTEIRAAVVDYAGPPRISGEPATARRFDASRFVLATAASTHDDTALVDEITALQGEYRGDLEIEVIGIEHLSVKLREAAGIVAAFFGPAWAHAFCGVEPPASSPGHATGFGLLEGPLAEQGLEHMATHAEQVRETEPTVAAGICRAIADKLEASGYPGHAEVFRHRAGDDLRRAGDFAGAFDMFWQLGFDSLLRGDTQARLAEFSNRMPVLDEVRQAKSTVLTTALAWYGQGSDLTTSIPALRNVLDADDPQALALVTVVVEQAVVDQLFSTDPPKPMVGAEPPADLMTLADALLAIGERALASTGPASRAWRARLRCALADAGLERSHRARNSTTVDQAYGSLISDVTAGRIPPGPAAMVHARAGRAYAVAGEPDQAIDSWRRAVMAALPEFGGDAREAFRSMTRVVNSRGEVLLPDLARISQAVPNRRTFLAAASDPAIAALDALRDRSVQQAFLSVRRCIWEARLSGHLYDEGWAQATFADVLKAADRPDAELTNRIAAGDGKRAAAAAAARSDWLDVLEQLQYGTPWAVAAAAQVLAAEADLVPDDAVRQILHRLIELAETAATSPAVAGQPPGAAFHALTSFAHRIDADHFGSLVQLVRPHLVEANRLTEPSIGIVRELYRALPEHRDELAVLLTAALDQSHQAHAWRAVRALHEPADRLESITRDRARNGDDDAIDSLSQWRVATPEVRVAARRSAANLLRTPTGHPRTSWGFGGSNATLTAMRVATLMTDGDNEDLPPEALALAQPEEGPIEPDVMAITAAGPVQPLAAAVVNKLLDLAADSHDMAVSRADAVAALAVLVEVMPANTQLDIARRLVALAREPEFGPQDDAEVYGADPLRGFRMNLGGRTLASRALRTAAQAYKSALASDPALADADLATGMRTLAEAMLRSDDGTEAQDAAASLAIIAELVPVDLLRLASHPSSEVRALVMHGWVATAGHPSSLPLQLAADPDARVRRSVAQFANTVVAILGQADSVELVNRLRTDRAWSVRDRLDRALSDSGGT</sequence>
<accession>A0A0X3VBM2</accession>
<gene>
    <name evidence="1" type="ORF">ADL15_02710</name>
</gene>
<name>A0A0X3VBM2_9ACTN</name>
<comment type="caution">
    <text evidence="1">The sequence shown here is derived from an EMBL/GenBank/DDBJ whole genome shotgun (WGS) entry which is preliminary data.</text>
</comment>
<dbReference type="InterPro" id="IPR016024">
    <property type="entry name" value="ARM-type_fold"/>
</dbReference>
<reference evidence="1 2" key="1">
    <citation type="submission" date="2015-10" db="EMBL/GenBank/DDBJ databases">
        <authorList>
            <person name="Gilbert D.G."/>
        </authorList>
    </citation>
    <scope>NUCLEOTIDE SEQUENCE [LARGE SCALE GENOMIC DNA]</scope>
    <source>
        <strain evidence="1 2">NRRL B-16712</strain>
    </source>
</reference>
<organism evidence="1 2">
    <name type="scientific">Actinoplanes awajinensis subsp. mycoplanecinus</name>
    <dbReference type="NCBI Taxonomy" id="135947"/>
    <lineage>
        <taxon>Bacteria</taxon>
        <taxon>Bacillati</taxon>
        <taxon>Actinomycetota</taxon>
        <taxon>Actinomycetes</taxon>
        <taxon>Micromonosporales</taxon>
        <taxon>Micromonosporaceae</taxon>
        <taxon>Actinoplanes</taxon>
    </lineage>
</organism>
<dbReference type="EMBL" id="LLZH01000007">
    <property type="protein sequence ID" value="KUL42004.1"/>
    <property type="molecule type" value="Genomic_DNA"/>
</dbReference>
<protein>
    <submittedName>
        <fullName evidence="1">Uncharacterized protein</fullName>
    </submittedName>
</protein>
<proteinExistence type="predicted"/>
<evidence type="ECO:0000313" key="1">
    <source>
        <dbReference type="EMBL" id="KUL42004.1"/>
    </source>
</evidence>
<dbReference type="Proteomes" id="UP000053244">
    <property type="component" value="Unassembled WGS sequence"/>
</dbReference>
<dbReference type="SUPFAM" id="SSF48371">
    <property type="entry name" value="ARM repeat"/>
    <property type="match status" value="1"/>
</dbReference>
<dbReference type="AlphaFoldDB" id="A0A0X3VBM2"/>
<keyword evidence="2" id="KW-1185">Reference proteome</keyword>
<evidence type="ECO:0000313" key="2">
    <source>
        <dbReference type="Proteomes" id="UP000053244"/>
    </source>
</evidence>